<dbReference type="SUPFAM" id="SSF53474">
    <property type="entry name" value="alpha/beta-Hydrolases"/>
    <property type="match status" value="1"/>
</dbReference>
<gene>
    <name evidence="2" type="ORF">SAMN04488071_2845</name>
</gene>
<dbReference type="RefSeq" id="WP_068306697.1">
    <property type="nucleotide sequence ID" value="NZ_FNAK01000006.1"/>
</dbReference>
<keyword evidence="3" id="KW-1185">Reference proteome</keyword>
<dbReference type="EMBL" id="FNAK01000006">
    <property type="protein sequence ID" value="SDE39901.1"/>
    <property type="molecule type" value="Genomic_DNA"/>
</dbReference>
<dbReference type="Pfam" id="PF00756">
    <property type="entry name" value="Esterase"/>
    <property type="match status" value="1"/>
</dbReference>
<dbReference type="OrthoDB" id="5523653at2"/>
<dbReference type="Proteomes" id="UP000183685">
    <property type="component" value="Unassembled WGS sequence"/>
</dbReference>
<dbReference type="InterPro" id="IPR050583">
    <property type="entry name" value="Mycobacterial_A85_antigen"/>
</dbReference>
<dbReference type="Gene3D" id="3.40.50.1820">
    <property type="entry name" value="alpha/beta hydrolase"/>
    <property type="match status" value="1"/>
</dbReference>
<evidence type="ECO:0000313" key="2">
    <source>
        <dbReference type="EMBL" id="SDE39901.1"/>
    </source>
</evidence>
<protein>
    <submittedName>
        <fullName evidence="2">Putative esterase</fullName>
    </submittedName>
</protein>
<evidence type="ECO:0000313" key="3">
    <source>
        <dbReference type="Proteomes" id="UP000183685"/>
    </source>
</evidence>
<evidence type="ECO:0000256" key="1">
    <source>
        <dbReference type="SAM" id="Phobius"/>
    </source>
</evidence>
<proteinExistence type="predicted"/>
<reference evidence="2 3" key="1">
    <citation type="submission" date="2016-10" db="EMBL/GenBank/DDBJ databases">
        <authorList>
            <person name="de Groot N.N."/>
        </authorList>
    </citation>
    <scope>NUCLEOTIDE SEQUENCE [LARGE SCALE GENOMIC DNA]</scope>
    <source>
        <strain evidence="2 3">CGMCC 1.9109</strain>
    </source>
</reference>
<keyword evidence="1" id="KW-1133">Transmembrane helix</keyword>
<dbReference type="InterPro" id="IPR000801">
    <property type="entry name" value="Esterase-like"/>
</dbReference>
<accession>A0A1G7CKZ7</accession>
<keyword evidence="1" id="KW-0812">Transmembrane</keyword>
<dbReference type="InterPro" id="IPR029058">
    <property type="entry name" value="AB_hydrolase_fold"/>
</dbReference>
<keyword evidence="1" id="KW-0472">Membrane</keyword>
<name>A0A1G7CKZ7_9PROT</name>
<sequence>MSRKILKWLARTVAFSVAVLVAYLGLFYRWGHHAQIQSGLLGEERGFQVYLPASYDEKAGSHYPVIYSLDGEKTRHGQLMAANAHMLSALVGTPEVILVAIYTHGHRTRDFAPNRGAEAFTAFLESELMPHIDGRFRTSGQNVISGHSYGGLYALYAFAEHPGLFDAHFAYVPSVFHYEPILDQVGQRLKMETGSNTHLYLVSGAESQEKFWRGFDGVIARLTDNPNPGVSWKRAHAPLPHPLSMIPGQIMALRYLAAESSD</sequence>
<dbReference type="PANTHER" id="PTHR48098:SF6">
    <property type="entry name" value="FERRI-BACILLIBACTIN ESTERASE BESA"/>
    <property type="match status" value="1"/>
</dbReference>
<organism evidence="2 3">
    <name type="scientific">Kordiimonas lacus</name>
    <dbReference type="NCBI Taxonomy" id="637679"/>
    <lineage>
        <taxon>Bacteria</taxon>
        <taxon>Pseudomonadati</taxon>
        <taxon>Pseudomonadota</taxon>
        <taxon>Alphaproteobacteria</taxon>
        <taxon>Kordiimonadales</taxon>
        <taxon>Kordiimonadaceae</taxon>
        <taxon>Kordiimonas</taxon>
    </lineage>
</organism>
<feature type="transmembrane region" description="Helical" evidence="1">
    <location>
        <begin position="12"/>
        <end position="31"/>
    </location>
</feature>
<dbReference type="AlphaFoldDB" id="A0A1G7CKZ7"/>
<dbReference type="PANTHER" id="PTHR48098">
    <property type="entry name" value="ENTEROCHELIN ESTERASE-RELATED"/>
    <property type="match status" value="1"/>
</dbReference>
<dbReference type="STRING" id="637679.GCA_001550055_03076"/>